<dbReference type="Pfam" id="PF02585">
    <property type="entry name" value="PIG-L"/>
    <property type="match status" value="1"/>
</dbReference>
<dbReference type="GO" id="GO:0016811">
    <property type="term" value="F:hydrolase activity, acting on carbon-nitrogen (but not peptide) bonds, in linear amides"/>
    <property type="evidence" value="ECO:0007669"/>
    <property type="project" value="TreeGrafter"/>
</dbReference>
<dbReference type="Proteomes" id="UP000256541">
    <property type="component" value="Unassembled WGS sequence"/>
</dbReference>
<keyword evidence="1" id="KW-0862">Zinc</keyword>
<evidence type="ECO:0000313" key="3">
    <source>
        <dbReference type="Proteomes" id="UP000256541"/>
    </source>
</evidence>
<evidence type="ECO:0008006" key="4">
    <source>
        <dbReference type="Google" id="ProtNLM"/>
    </source>
</evidence>
<dbReference type="SUPFAM" id="SSF102588">
    <property type="entry name" value="LmbE-like"/>
    <property type="match status" value="1"/>
</dbReference>
<sequence length="297" mass="30292">MPFTELEGHPGASVVLLHAHPDDETLATGGLMARLAADGYRVVLLTGTRGEQGEVVPGPLKPLEGTRELAAVRVAELAAAMRALGVDDHRFLGAVAGARAEAGAGAGADARAGARAKAGASAEASGARAAGLDPRVYADSGMQWGPDGTAIAADDAPVDALGLAPLDEIVEDALVVVRDVAPRLLVSYDERGGYGHPDHVRMHDAAVTVSRLTGIPLYTVVADWKGDAPAAPGDVVVPLGEHRAATFAALAAHATQLTVDGGDIILSGGQRHTVADVEVFRRFDGVGPVDSDRVTAP</sequence>
<dbReference type="PANTHER" id="PTHR12993">
    <property type="entry name" value="N-ACETYLGLUCOSAMINYL-PHOSPHATIDYLINOSITOL DE-N-ACETYLASE-RELATED"/>
    <property type="match status" value="1"/>
</dbReference>
<reference evidence="2 3" key="1">
    <citation type="submission" date="2017-04" db="EMBL/GenBank/DDBJ databases">
        <title>Comparative genome analysis of Subtercola boreus.</title>
        <authorList>
            <person name="Cho Y.-J."/>
            <person name="Cho A."/>
            <person name="Kim O.-S."/>
            <person name="Lee J.-I."/>
        </authorList>
    </citation>
    <scope>NUCLEOTIDE SEQUENCE [LARGE SCALE GENOMIC DNA]</scope>
    <source>
        <strain evidence="2 3">P27479</strain>
    </source>
</reference>
<accession>A0A3E0VR17</accession>
<evidence type="ECO:0000313" key="2">
    <source>
        <dbReference type="EMBL" id="RFA12422.1"/>
    </source>
</evidence>
<dbReference type="GO" id="GO:0016137">
    <property type="term" value="P:glycoside metabolic process"/>
    <property type="evidence" value="ECO:0007669"/>
    <property type="project" value="UniProtKB-ARBA"/>
</dbReference>
<dbReference type="Gene3D" id="3.40.50.10320">
    <property type="entry name" value="LmbE-like"/>
    <property type="match status" value="1"/>
</dbReference>
<dbReference type="EMBL" id="NBXB01000041">
    <property type="protein sequence ID" value="RFA12422.1"/>
    <property type="molecule type" value="Genomic_DNA"/>
</dbReference>
<proteinExistence type="predicted"/>
<organism evidence="2 3">
    <name type="scientific">Subtercola boreus</name>
    <dbReference type="NCBI Taxonomy" id="120213"/>
    <lineage>
        <taxon>Bacteria</taxon>
        <taxon>Bacillati</taxon>
        <taxon>Actinomycetota</taxon>
        <taxon>Actinomycetes</taxon>
        <taxon>Micrococcales</taxon>
        <taxon>Microbacteriaceae</taxon>
        <taxon>Subtercola</taxon>
    </lineage>
</organism>
<evidence type="ECO:0000256" key="1">
    <source>
        <dbReference type="ARBA" id="ARBA00022833"/>
    </source>
</evidence>
<gene>
    <name evidence="2" type="ORF">B7R22_14910</name>
</gene>
<dbReference type="OrthoDB" id="158614at2"/>
<dbReference type="AlphaFoldDB" id="A0A3E0VR17"/>
<dbReference type="InterPro" id="IPR003737">
    <property type="entry name" value="GlcNAc_PI_deacetylase-related"/>
</dbReference>
<dbReference type="InterPro" id="IPR024078">
    <property type="entry name" value="LmbE-like_dom_sf"/>
</dbReference>
<protein>
    <recommendedName>
        <fullName evidence="4">GlcNAc-PI de-N-acetylase</fullName>
    </recommendedName>
</protein>
<dbReference type="RefSeq" id="WP_116412518.1">
    <property type="nucleotide sequence ID" value="NZ_NBXB01000041.1"/>
</dbReference>
<comment type="caution">
    <text evidence="2">The sequence shown here is derived from an EMBL/GenBank/DDBJ whole genome shotgun (WGS) entry which is preliminary data.</text>
</comment>
<name>A0A3E0VR17_9MICO</name>
<dbReference type="PANTHER" id="PTHR12993:SF26">
    <property type="entry name" value="1D-MYO-INOSITOL 2-ACETAMIDO-2-DEOXY-ALPHA-D-GLUCOPYRANOSIDE DEACETYLASE"/>
    <property type="match status" value="1"/>
</dbReference>